<dbReference type="Gene3D" id="3.40.50.1820">
    <property type="entry name" value="alpha/beta hydrolase"/>
    <property type="match status" value="1"/>
</dbReference>
<sequence length="194" mass="20306">MPEGARGIVAFAHGSGSGRLSPRNNYVARALRQAGLATLLLDLLTPQEEADRGNVFDIPLLASRLTAATDWLAGQPQLSGLVPGYFGASTRAGAALMAAAEPGSPVAAVVSRGGRPDLALDWIPDVRAPTLLLVGSLDGPVIDMNRTALAALATEKRLVIVEGAGHLFEEPGTLDRVIEEAANWFQTHLTPDRA</sequence>
<dbReference type="EMBL" id="BSNS01000009">
    <property type="protein sequence ID" value="GLQ54769.1"/>
    <property type="molecule type" value="Genomic_DNA"/>
</dbReference>
<dbReference type="InterPro" id="IPR029058">
    <property type="entry name" value="AB_hydrolase_fold"/>
</dbReference>
<comment type="caution">
    <text evidence="1">The sequence shown here is derived from an EMBL/GenBank/DDBJ whole genome shotgun (WGS) entry which is preliminary data.</text>
</comment>
<dbReference type="SUPFAM" id="SSF53474">
    <property type="entry name" value="alpha/beta-Hydrolases"/>
    <property type="match status" value="1"/>
</dbReference>
<dbReference type="Proteomes" id="UP001156691">
    <property type="component" value="Unassembled WGS sequence"/>
</dbReference>
<gene>
    <name evidence="1" type="ORF">GCM10010862_20280</name>
</gene>
<evidence type="ECO:0000313" key="1">
    <source>
        <dbReference type="EMBL" id="GLQ54769.1"/>
    </source>
</evidence>
<name>A0ABQ5W4H6_9HYPH</name>
<evidence type="ECO:0008006" key="3">
    <source>
        <dbReference type="Google" id="ProtNLM"/>
    </source>
</evidence>
<proteinExistence type="predicted"/>
<reference evidence="2" key="1">
    <citation type="journal article" date="2019" name="Int. J. Syst. Evol. Microbiol.">
        <title>The Global Catalogue of Microorganisms (GCM) 10K type strain sequencing project: providing services to taxonomists for standard genome sequencing and annotation.</title>
        <authorList>
            <consortium name="The Broad Institute Genomics Platform"/>
            <consortium name="The Broad Institute Genome Sequencing Center for Infectious Disease"/>
            <person name="Wu L."/>
            <person name="Ma J."/>
        </authorList>
    </citation>
    <scope>NUCLEOTIDE SEQUENCE [LARGE SCALE GENOMIC DNA]</scope>
    <source>
        <strain evidence="2">NBRC 112416</strain>
    </source>
</reference>
<evidence type="ECO:0000313" key="2">
    <source>
        <dbReference type="Proteomes" id="UP001156691"/>
    </source>
</evidence>
<accession>A0ABQ5W4H6</accession>
<protein>
    <recommendedName>
        <fullName evidence="3">Alpha/beta hydrolase</fullName>
    </recommendedName>
</protein>
<keyword evidence="2" id="KW-1185">Reference proteome</keyword>
<organism evidence="1 2">
    <name type="scientific">Devosia nitrariae</name>
    <dbReference type="NCBI Taxonomy" id="2071872"/>
    <lineage>
        <taxon>Bacteria</taxon>
        <taxon>Pseudomonadati</taxon>
        <taxon>Pseudomonadota</taxon>
        <taxon>Alphaproteobacteria</taxon>
        <taxon>Hyphomicrobiales</taxon>
        <taxon>Devosiaceae</taxon>
        <taxon>Devosia</taxon>
    </lineage>
</organism>